<dbReference type="EMBL" id="WXYO01000009">
    <property type="protein sequence ID" value="NAS14273.1"/>
    <property type="molecule type" value="Genomic_DNA"/>
</dbReference>
<dbReference type="InterPro" id="IPR029063">
    <property type="entry name" value="SAM-dependent_MTases_sf"/>
</dbReference>
<accession>A0A6L9EHW3</accession>
<dbReference type="AlphaFoldDB" id="A0A6L9EHW3"/>
<name>A0A6L9EHW3_9FLAO</name>
<dbReference type="SUPFAM" id="SSF53335">
    <property type="entry name" value="S-adenosyl-L-methionine-dependent methyltransferases"/>
    <property type="match status" value="1"/>
</dbReference>
<dbReference type="Proteomes" id="UP000475249">
    <property type="component" value="Unassembled WGS sequence"/>
</dbReference>
<comment type="caution">
    <text evidence="1">The sequence shown here is derived from an EMBL/GenBank/DDBJ whole genome shotgun (WGS) entry which is preliminary data.</text>
</comment>
<dbReference type="GO" id="GO:0008168">
    <property type="term" value="F:methyltransferase activity"/>
    <property type="evidence" value="ECO:0007669"/>
    <property type="project" value="UniProtKB-KW"/>
</dbReference>
<protein>
    <submittedName>
        <fullName evidence="1">Methyltransferase domain-containing protein</fullName>
    </submittedName>
</protein>
<reference evidence="1 2" key="1">
    <citation type="submission" date="2020-01" db="EMBL/GenBank/DDBJ databases">
        <title>Bacteria diversity of Porities sp.</title>
        <authorList>
            <person name="Wang G."/>
        </authorList>
    </citation>
    <scope>NUCLEOTIDE SEQUENCE [LARGE SCALE GENOMIC DNA]</scope>
    <source>
        <strain evidence="1 2">R33</strain>
    </source>
</reference>
<evidence type="ECO:0000313" key="2">
    <source>
        <dbReference type="Proteomes" id="UP000475249"/>
    </source>
</evidence>
<dbReference type="GO" id="GO:0032259">
    <property type="term" value="P:methylation"/>
    <property type="evidence" value="ECO:0007669"/>
    <property type="project" value="UniProtKB-KW"/>
</dbReference>
<keyword evidence="1" id="KW-0489">Methyltransferase</keyword>
<dbReference type="Pfam" id="PF13489">
    <property type="entry name" value="Methyltransf_23"/>
    <property type="match status" value="1"/>
</dbReference>
<evidence type="ECO:0000313" key="1">
    <source>
        <dbReference type="EMBL" id="NAS14273.1"/>
    </source>
</evidence>
<keyword evidence="2" id="KW-1185">Reference proteome</keyword>
<keyword evidence="1" id="KW-0808">Transferase</keyword>
<dbReference type="Gene3D" id="3.40.50.150">
    <property type="entry name" value="Vaccinia Virus protein VP39"/>
    <property type="match status" value="1"/>
</dbReference>
<dbReference type="RefSeq" id="WP_161437400.1">
    <property type="nucleotide sequence ID" value="NZ_WXYO01000009.1"/>
</dbReference>
<sequence>MAEDILGDAIWDYHSGNYDQKVVIHSSLDEQDILPIPYLFRDYKAMPVLEQKALELCKGSVLDIGCGAGSHSLYLQEKGLDVTALDRSAKAISICSMRGVKKTVHEAILDFSGTKFDTLLLLMNGIGLAGRLEDLDEVLVHLGSLLKAGGQILLDSSDIIYMYESDDDGGYWIPDAEGYYGEMTFQMEYKGNKSETYNWLYIDYNTLQRAANANNLSCELVSNGEHYDYLARLCPLV</sequence>
<organism evidence="1 2">
    <name type="scientific">Poritiphilus flavus</name>
    <dbReference type="NCBI Taxonomy" id="2697053"/>
    <lineage>
        <taxon>Bacteria</taxon>
        <taxon>Pseudomonadati</taxon>
        <taxon>Bacteroidota</taxon>
        <taxon>Flavobacteriia</taxon>
        <taxon>Flavobacteriales</taxon>
        <taxon>Flavobacteriaceae</taxon>
        <taxon>Poritiphilus</taxon>
    </lineage>
</organism>
<proteinExistence type="predicted"/>
<dbReference type="CDD" id="cd02440">
    <property type="entry name" value="AdoMet_MTases"/>
    <property type="match status" value="1"/>
</dbReference>
<gene>
    <name evidence="1" type="ORF">GTQ38_19840</name>
</gene>